<dbReference type="InterPro" id="IPR036582">
    <property type="entry name" value="Mao_N_sf"/>
</dbReference>
<evidence type="ECO:0000313" key="7">
    <source>
        <dbReference type="EMBL" id="MCR8634605.1"/>
    </source>
</evidence>
<protein>
    <submittedName>
        <fullName evidence="7">NlpC/P60 family protein</fullName>
    </submittedName>
</protein>
<dbReference type="Proteomes" id="UP001300012">
    <property type="component" value="Unassembled WGS sequence"/>
</dbReference>
<reference evidence="7 8" key="1">
    <citation type="submission" date="2022-08" db="EMBL/GenBank/DDBJ databases">
        <title>Paenibacillus endoradicis sp. nov., Paenibacillus radicibacter sp. nov and Paenibacillus pararadicis sp. nov., three cold-adapted plant growth-promoting bacteria isolated from root of Larix gmelinii in Great Khingan.</title>
        <authorList>
            <person name="Xue H."/>
        </authorList>
    </citation>
    <scope>NUCLEOTIDE SEQUENCE [LARGE SCALE GENOMIC DNA]</scope>
    <source>
        <strain evidence="7 8">N5-1-1-5</strain>
    </source>
</reference>
<organism evidence="7 8">
    <name type="scientific">Paenibacillus radicis</name>
    <name type="common">ex Xue et al. 2023</name>
    <dbReference type="NCBI Taxonomy" id="2972489"/>
    <lineage>
        <taxon>Bacteria</taxon>
        <taxon>Bacillati</taxon>
        <taxon>Bacillota</taxon>
        <taxon>Bacilli</taxon>
        <taxon>Bacillales</taxon>
        <taxon>Paenibacillaceae</taxon>
        <taxon>Paenibacillus</taxon>
    </lineage>
</organism>
<gene>
    <name evidence="7" type="ORF">NV381_25745</name>
</gene>
<dbReference type="EMBL" id="JANQBD010000021">
    <property type="protein sequence ID" value="MCR8634605.1"/>
    <property type="molecule type" value="Genomic_DNA"/>
</dbReference>
<dbReference type="Pfam" id="PF07833">
    <property type="entry name" value="Cu_amine_oxidN1"/>
    <property type="match status" value="1"/>
</dbReference>
<dbReference type="InterPro" id="IPR051202">
    <property type="entry name" value="Peptidase_C40"/>
</dbReference>
<feature type="compositionally biased region" description="Polar residues" evidence="5">
    <location>
        <begin position="1"/>
        <end position="13"/>
    </location>
</feature>
<evidence type="ECO:0000256" key="4">
    <source>
        <dbReference type="ARBA" id="ARBA00022807"/>
    </source>
</evidence>
<feature type="domain" description="NlpC/P60" evidence="6">
    <location>
        <begin position="228"/>
        <end position="359"/>
    </location>
</feature>
<dbReference type="PANTHER" id="PTHR47053">
    <property type="entry name" value="MUREIN DD-ENDOPEPTIDASE MEPH-RELATED"/>
    <property type="match status" value="1"/>
</dbReference>
<feature type="region of interest" description="Disordered" evidence="5">
    <location>
        <begin position="1"/>
        <end position="40"/>
    </location>
</feature>
<proteinExistence type="inferred from homology"/>
<comment type="similarity">
    <text evidence="1">Belongs to the peptidase C40 family.</text>
</comment>
<keyword evidence="8" id="KW-1185">Reference proteome</keyword>
<dbReference type="SUPFAM" id="SSF54001">
    <property type="entry name" value="Cysteine proteinases"/>
    <property type="match status" value="1"/>
</dbReference>
<evidence type="ECO:0000256" key="3">
    <source>
        <dbReference type="ARBA" id="ARBA00022801"/>
    </source>
</evidence>
<evidence type="ECO:0000256" key="1">
    <source>
        <dbReference type="ARBA" id="ARBA00007074"/>
    </source>
</evidence>
<dbReference type="InterPro" id="IPR038765">
    <property type="entry name" value="Papain-like_cys_pep_sf"/>
</dbReference>
<accession>A0ABT1YRJ2</accession>
<name>A0ABT1YRJ2_9BACL</name>
<dbReference type="PANTHER" id="PTHR47053:SF1">
    <property type="entry name" value="MUREIN DD-ENDOPEPTIDASE MEPH-RELATED"/>
    <property type="match status" value="1"/>
</dbReference>
<keyword evidence="3" id="KW-0378">Hydrolase</keyword>
<dbReference type="InterPro" id="IPR000064">
    <property type="entry name" value="NLP_P60_dom"/>
</dbReference>
<keyword evidence="2" id="KW-0645">Protease</keyword>
<dbReference type="PROSITE" id="PS51935">
    <property type="entry name" value="NLPC_P60"/>
    <property type="match status" value="1"/>
</dbReference>
<comment type="caution">
    <text evidence="7">The sequence shown here is derived from an EMBL/GenBank/DDBJ whole genome shotgun (WGS) entry which is preliminary data.</text>
</comment>
<keyword evidence="4" id="KW-0788">Thiol protease</keyword>
<dbReference type="InterPro" id="IPR012854">
    <property type="entry name" value="Cu_amine_oxidase-like_N"/>
</dbReference>
<dbReference type="Gene3D" id="3.90.1720.10">
    <property type="entry name" value="endopeptidase domain like (from Nostoc punctiforme)"/>
    <property type="match status" value="1"/>
</dbReference>
<evidence type="ECO:0000256" key="5">
    <source>
        <dbReference type="SAM" id="MobiDB-lite"/>
    </source>
</evidence>
<evidence type="ECO:0000259" key="6">
    <source>
        <dbReference type="PROSITE" id="PS51935"/>
    </source>
</evidence>
<evidence type="ECO:0000256" key="2">
    <source>
        <dbReference type="ARBA" id="ARBA00022670"/>
    </source>
</evidence>
<sequence length="360" mass="39161">MASGGCSSNSTQKQSQPPSNTGTSSGSSAQSTGDTNGISILNTNQGASTAKEGVINIVSFDGKFYVSGNDLARVLNFKTRWEAANNTYQMGDYDATYEWKVGGLEVLKGDEPVKLTDPPISRNSLVYIPVSAVGLLQDDMNYSVTEKELVIFPSADMVTDPIDGPDAPNMGSDLDFADDPNDPFKGTETWKDLGEVLTGEYSSNESLMAASRIDIKPGENAIPVALKNIDMNALIQKGKAYLGVKYLFGAAPYPTSSKFDCSTYSQYLYKRQGVMLKRTARAQSTQGIAVSRSSLRKGDLMFFYVPGRFRTNKTVGHVGIYMGNSQMIHASPEPKDGVQISDINKAYWKKTFLRAKRMAD</sequence>
<feature type="compositionally biased region" description="Low complexity" evidence="5">
    <location>
        <begin position="14"/>
        <end position="33"/>
    </location>
</feature>
<dbReference type="SUPFAM" id="SSF55383">
    <property type="entry name" value="Copper amine oxidase, domain N"/>
    <property type="match status" value="1"/>
</dbReference>
<evidence type="ECO:0000313" key="8">
    <source>
        <dbReference type="Proteomes" id="UP001300012"/>
    </source>
</evidence>
<dbReference type="Pfam" id="PF00877">
    <property type="entry name" value="NLPC_P60"/>
    <property type="match status" value="1"/>
</dbReference>